<evidence type="ECO:0000313" key="3">
    <source>
        <dbReference type="EMBL" id="CAG4887068.1"/>
    </source>
</evidence>
<protein>
    <recommendedName>
        <fullName evidence="2">VOC domain-containing protein</fullName>
    </recommendedName>
</protein>
<dbReference type="PANTHER" id="PTHR43048">
    <property type="entry name" value="METHYLMALONYL-COA EPIMERASE"/>
    <property type="match status" value="1"/>
</dbReference>
<evidence type="ECO:0000256" key="1">
    <source>
        <dbReference type="ARBA" id="ARBA00022723"/>
    </source>
</evidence>
<dbReference type="Proteomes" id="UP000789704">
    <property type="component" value="Unassembled WGS sequence"/>
</dbReference>
<sequence>MPTAIDIAQVTYEAPDLALMERFMTDFGLTRADGDAHTLYMRGAGRQHHLHVTRRAERARFAGASLEVASRAELDELAALPGSSPVTASDEPGGGWLVRMTMPDGFAIDAMWGRASSPAVELREPNALNDAVRKPRVNASVRVKRAPCEALRLGHFVLHVSNHDESVKWLTERFNLLPSDHFGLPGEEARIFGTFLRFNRGAELVDHHSILVLQSEKVGLHHCSFEVTDLDAVMGAHDYLLSQGWTLDVGVGRHLMGSQIFDYWKDPFGFRVEHYTDGDVVDATHQPGVFTGTAAETTQWGMEPPLEFFQ</sequence>
<name>A0A9N8RSV5_9BURK</name>
<organism evidence="3 4">
    <name type="scientific">Paraburkholderia saeva</name>
    <dbReference type="NCBI Taxonomy" id="2777537"/>
    <lineage>
        <taxon>Bacteria</taxon>
        <taxon>Pseudomonadati</taxon>
        <taxon>Pseudomonadota</taxon>
        <taxon>Betaproteobacteria</taxon>
        <taxon>Burkholderiales</taxon>
        <taxon>Burkholderiaceae</taxon>
        <taxon>Paraburkholderia</taxon>
    </lineage>
</organism>
<keyword evidence="4" id="KW-1185">Reference proteome</keyword>
<dbReference type="AlphaFoldDB" id="A0A9N8RSV5"/>
<accession>A0A9N8RSV5</accession>
<dbReference type="InterPro" id="IPR051785">
    <property type="entry name" value="MMCE/EMCE_epimerase"/>
</dbReference>
<gene>
    <name evidence="3" type="ORF">LMG31841_00329</name>
</gene>
<dbReference type="Pfam" id="PF00903">
    <property type="entry name" value="Glyoxalase"/>
    <property type="match status" value="1"/>
</dbReference>
<dbReference type="GO" id="GO:0046491">
    <property type="term" value="P:L-methylmalonyl-CoA metabolic process"/>
    <property type="evidence" value="ECO:0007669"/>
    <property type="project" value="TreeGrafter"/>
</dbReference>
<keyword evidence="1" id="KW-0479">Metal-binding</keyword>
<dbReference type="PROSITE" id="PS51819">
    <property type="entry name" value="VOC"/>
    <property type="match status" value="1"/>
</dbReference>
<dbReference type="SUPFAM" id="SSF54593">
    <property type="entry name" value="Glyoxalase/Bleomycin resistance protein/Dihydroxybiphenyl dioxygenase"/>
    <property type="match status" value="1"/>
</dbReference>
<reference evidence="3" key="1">
    <citation type="submission" date="2021-04" db="EMBL/GenBank/DDBJ databases">
        <authorList>
            <person name="Vanwijnsberghe S."/>
        </authorList>
    </citation>
    <scope>NUCLEOTIDE SEQUENCE</scope>
    <source>
        <strain evidence="3">LMG 31841</strain>
    </source>
</reference>
<dbReference type="EMBL" id="CAJQZC010000001">
    <property type="protein sequence ID" value="CAG4887068.1"/>
    <property type="molecule type" value="Genomic_DNA"/>
</dbReference>
<dbReference type="Gene3D" id="3.10.180.10">
    <property type="entry name" value="2,3-Dihydroxybiphenyl 1,2-Dioxygenase, domain 1"/>
    <property type="match status" value="2"/>
</dbReference>
<dbReference type="InterPro" id="IPR029068">
    <property type="entry name" value="Glyas_Bleomycin-R_OHBP_Dase"/>
</dbReference>
<dbReference type="PANTHER" id="PTHR43048:SF3">
    <property type="entry name" value="METHYLMALONYL-COA EPIMERASE, MITOCHONDRIAL"/>
    <property type="match status" value="1"/>
</dbReference>
<dbReference type="InterPro" id="IPR004360">
    <property type="entry name" value="Glyas_Fos-R_dOase_dom"/>
</dbReference>
<evidence type="ECO:0000259" key="2">
    <source>
        <dbReference type="PROSITE" id="PS51819"/>
    </source>
</evidence>
<dbReference type="RefSeq" id="WP_228874405.1">
    <property type="nucleotide sequence ID" value="NZ_CAJQYZ010000001.1"/>
</dbReference>
<proteinExistence type="predicted"/>
<dbReference type="GO" id="GO:0046872">
    <property type="term" value="F:metal ion binding"/>
    <property type="evidence" value="ECO:0007669"/>
    <property type="project" value="UniProtKB-KW"/>
</dbReference>
<feature type="domain" description="VOC" evidence="2">
    <location>
        <begin position="152"/>
        <end position="277"/>
    </location>
</feature>
<dbReference type="InterPro" id="IPR037523">
    <property type="entry name" value="VOC_core"/>
</dbReference>
<comment type="caution">
    <text evidence="3">The sequence shown here is derived from an EMBL/GenBank/DDBJ whole genome shotgun (WGS) entry which is preliminary data.</text>
</comment>
<evidence type="ECO:0000313" key="4">
    <source>
        <dbReference type="Proteomes" id="UP000789704"/>
    </source>
</evidence>
<dbReference type="GO" id="GO:0004493">
    <property type="term" value="F:methylmalonyl-CoA epimerase activity"/>
    <property type="evidence" value="ECO:0007669"/>
    <property type="project" value="TreeGrafter"/>
</dbReference>